<dbReference type="GO" id="GO:0031267">
    <property type="term" value="F:small GTPase binding"/>
    <property type="evidence" value="ECO:0007669"/>
    <property type="project" value="TreeGrafter"/>
</dbReference>
<evidence type="ECO:0000256" key="4">
    <source>
        <dbReference type="SAM" id="Coils"/>
    </source>
</evidence>
<evidence type="ECO:0000256" key="1">
    <source>
        <dbReference type="ARBA" id="ARBA00004555"/>
    </source>
</evidence>
<organism evidence="6 7">
    <name type="scientific">Necator americanus</name>
    <name type="common">Human hookworm</name>
    <dbReference type="NCBI Taxonomy" id="51031"/>
    <lineage>
        <taxon>Eukaryota</taxon>
        <taxon>Metazoa</taxon>
        <taxon>Ecdysozoa</taxon>
        <taxon>Nematoda</taxon>
        <taxon>Chromadorea</taxon>
        <taxon>Rhabditida</taxon>
        <taxon>Rhabditina</taxon>
        <taxon>Rhabditomorpha</taxon>
        <taxon>Strongyloidea</taxon>
        <taxon>Ancylostomatidae</taxon>
        <taxon>Bunostominae</taxon>
        <taxon>Necator</taxon>
    </lineage>
</organism>
<proteinExistence type="predicted"/>
<feature type="non-terminal residue" evidence="6">
    <location>
        <position position="1"/>
    </location>
</feature>
<name>W2SJ87_NECAM</name>
<comment type="subcellular location">
    <subcellularLocation>
        <location evidence="1">Golgi apparatus</location>
    </subcellularLocation>
</comment>
<feature type="coiled-coil region" evidence="4">
    <location>
        <begin position="63"/>
        <end position="97"/>
    </location>
</feature>
<protein>
    <submittedName>
        <fullName evidence="6">Uncharacterized protein</fullName>
    </submittedName>
</protein>
<dbReference type="GO" id="GO:0005794">
    <property type="term" value="C:Golgi apparatus"/>
    <property type="evidence" value="ECO:0007669"/>
    <property type="project" value="UniProtKB-SubCell"/>
</dbReference>
<gene>
    <name evidence="6" type="ORF">NECAME_15634</name>
</gene>
<sequence>HYDCGKRGSTDCSWWSHVSHFSTNFFSINLSTHFSVLLPFLFFFTRVQNYLFCHCKTQKWHKVTALTAQLREALAANAEKTEECEKLRQQTDDLEKEVTVRQSCIDEMIAQTNVLQVQLQLAAETNMQLKQQILEKDRSINTLNHELNRKQPDAAVSDPENGTLSDREESKLVKAEQLSVHPRGDPSDLVLCCSRDVQGSSTNAENVQTKQQVDQMGRLELENSPSQEATPVCEIDLCSASVLAYQKQGVRPLLLKGRYSVTFGQVLASCPPPANAARSHAAIVDLRSKLDQKKIVMESLLLENEQLRQVATQKHAESMEYFSRLESALAQVAALEQNIYDKERQAKEVLTSEQESREKLSRELQRLKEHLLLIEETSTTEAVEAEKRETELREQIRLLQDSFTAADSDAAKTTHNMKAELSALQERVVIAEESAEEWKSRFEAEKHLRSEASEALTSLQVVVRELSADHERELADASLKNAQLQNEIRVCFFCDVYENVYEAEISQELTSIIENVRGEMERLSLDKQTVEDLLESAKSTITNRQKVVGEGY</sequence>
<feature type="region of interest" description="Disordered" evidence="5">
    <location>
        <begin position="146"/>
        <end position="169"/>
    </location>
</feature>
<evidence type="ECO:0000256" key="2">
    <source>
        <dbReference type="ARBA" id="ARBA00023034"/>
    </source>
</evidence>
<dbReference type="PANTHER" id="PTHR18921:SF2">
    <property type="entry name" value="THYROID RECEPTOR-INTERACTING PROTEIN 11"/>
    <property type="match status" value="1"/>
</dbReference>
<dbReference type="EMBL" id="KI669198">
    <property type="protein sequence ID" value="ETN68787.1"/>
    <property type="molecule type" value="Genomic_DNA"/>
</dbReference>
<evidence type="ECO:0000256" key="3">
    <source>
        <dbReference type="ARBA" id="ARBA00023054"/>
    </source>
</evidence>
<dbReference type="STRING" id="51031.W2SJ87"/>
<evidence type="ECO:0000313" key="7">
    <source>
        <dbReference type="Proteomes" id="UP000053676"/>
    </source>
</evidence>
<evidence type="ECO:0000313" key="6">
    <source>
        <dbReference type="EMBL" id="ETN68787.1"/>
    </source>
</evidence>
<dbReference type="Proteomes" id="UP000053676">
    <property type="component" value="Unassembled WGS sequence"/>
</dbReference>
<keyword evidence="7" id="KW-1185">Reference proteome</keyword>
<reference evidence="7" key="1">
    <citation type="journal article" date="2014" name="Nat. Genet.">
        <title>Genome of the human hookworm Necator americanus.</title>
        <authorList>
            <person name="Tang Y.T."/>
            <person name="Gao X."/>
            <person name="Rosa B.A."/>
            <person name="Abubucker S."/>
            <person name="Hallsworth-Pepin K."/>
            <person name="Martin J."/>
            <person name="Tyagi R."/>
            <person name="Heizer E."/>
            <person name="Zhang X."/>
            <person name="Bhonagiri-Palsikar V."/>
            <person name="Minx P."/>
            <person name="Warren W.C."/>
            <person name="Wang Q."/>
            <person name="Zhan B."/>
            <person name="Hotez P.J."/>
            <person name="Sternberg P.W."/>
            <person name="Dougall A."/>
            <person name="Gaze S.T."/>
            <person name="Mulvenna J."/>
            <person name="Sotillo J."/>
            <person name="Ranganathan S."/>
            <person name="Rabelo E.M."/>
            <person name="Wilson R.K."/>
            <person name="Felgner P.L."/>
            <person name="Bethony J."/>
            <person name="Hawdon J.M."/>
            <person name="Gasser R.B."/>
            <person name="Loukas A."/>
            <person name="Mitreva M."/>
        </authorList>
    </citation>
    <scope>NUCLEOTIDE SEQUENCE [LARGE SCALE GENOMIC DNA]</scope>
</reference>
<feature type="coiled-coil region" evidence="4">
    <location>
        <begin position="513"/>
        <end position="540"/>
    </location>
</feature>
<keyword evidence="3 4" id="KW-0175">Coiled coil</keyword>
<accession>W2SJ87</accession>
<keyword evidence="2" id="KW-0333">Golgi apparatus</keyword>
<feature type="coiled-coil region" evidence="4">
    <location>
        <begin position="290"/>
        <end position="441"/>
    </location>
</feature>
<dbReference type="PANTHER" id="PTHR18921">
    <property type="entry name" value="MYOSIN HEAVY CHAIN - RELATED"/>
    <property type="match status" value="1"/>
</dbReference>
<dbReference type="GO" id="GO:0007030">
    <property type="term" value="P:Golgi organization"/>
    <property type="evidence" value="ECO:0007669"/>
    <property type="project" value="TreeGrafter"/>
</dbReference>
<dbReference type="KEGG" id="nai:NECAME_15634"/>
<dbReference type="GO" id="GO:0006888">
    <property type="term" value="P:endoplasmic reticulum to Golgi vesicle-mediated transport"/>
    <property type="evidence" value="ECO:0007669"/>
    <property type="project" value="TreeGrafter"/>
</dbReference>
<evidence type="ECO:0000256" key="5">
    <source>
        <dbReference type="SAM" id="MobiDB-lite"/>
    </source>
</evidence>
<dbReference type="OrthoDB" id="425925at2759"/>
<dbReference type="AlphaFoldDB" id="W2SJ87"/>